<comment type="subcellular location">
    <subcellularLocation>
        <location evidence="1">Cytoplasm</location>
    </subcellularLocation>
</comment>
<keyword evidence="3" id="KW-0963">Cytoplasm</keyword>
<dbReference type="PANTHER" id="PTHR45418">
    <property type="entry name" value="CANCER/TESTIS ANTIGEN 55"/>
    <property type="match status" value="1"/>
</dbReference>
<dbReference type="InParanoid" id="M1BC80"/>
<dbReference type="Proteomes" id="UP000011115">
    <property type="component" value="Unassembled WGS sequence"/>
</dbReference>
<keyword evidence="7" id="KW-0067">ATP-binding</keyword>
<evidence type="ECO:0000256" key="3">
    <source>
        <dbReference type="ARBA" id="ARBA00022490"/>
    </source>
</evidence>
<dbReference type="Pfam" id="PF13086">
    <property type="entry name" value="AAA_11"/>
    <property type="match status" value="2"/>
</dbReference>
<dbReference type="PANTHER" id="PTHR45418:SF1">
    <property type="entry name" value="CANCER_TESTIS ANTIGEN 55"/>
    <property type="match status" value="1"/>
</dbReference>
<evidence type="ECO:0000256" key="7">
    <source>
        <dbReference type="ARBA" id="ARBA00022840"/>
    </source>
</evidence>
<evidence type="ECO:0000256" key="2">
    <source>
        <dbReference type="ARBA" id="ARBA00005601"/>
    </source>
</evidence>
<dbReference type="AlphaFoldDB" id="M1BC80"/>
<reference evidence="10" key="2">
    <citation type="submission" date="2015-06" db="UniProtKB">
        <authorList>
            <consortium name="EnsemblPlants"/>
        </authorList>
    </citation>
    <scope>IDENTIFICATION</scope>
    <source>
        <strain evidence="10">DM1-3 516 R44</strain>
    </source>
</reference>
<dbReference type="InterPro" id="IPR041677">
    <property type="entry name" value="DNA2/NAM7_AAA_11"/>
</dbReference>
<organism evidence="10 11">
    <name type="scientific">Solanum tuberosum</name>
    <name type="common">Potato</name>
    <dbReference type="NCBI Taxonomy" id="4113"/>
    <lineage>
        <taxon>Eukaryota</taxon>
        <taxon>Viridiplantae</taxon>
        <taxon>Streptophyta</taxon>
        <taxon>Embryophyta</taxon>
        <taxon>Tracheophyta</taxon>
        <taxon>Spermatophyta</taxon>
        <taxon>Magnoliopsida</taxon>
        <taxon>eudicotyledons</taxon>
        <taxon>Gunneridae</taxon>
        <taxon>Pentapetalae</taxon>
        <taxon>asterids</taxon>
        <taxon>lamiids</taxon>
        <taxon>Solanales</taxon>
        <taxon>Solanaceae</taxon>
        <taxon>Solanoideae</taxon>
        <taxon>Solaneae</taxon>
        <taxon>Solanum</taxon>
    </lineage>
</organism>
<protein>
    <submittedName>
        <fullName evidence="10">ATP-dependent helicase NAM7</fullName>
    </submittedName>
</protein>
<dbReference type="GO" id="GO:0016787">
    <property type="term" value="F:hydrolase activity"/>
    <property type="evidence" value="ECO:0007669"/>
    <property type="project" value="UniProtKB-KW"/>
</dbReference>
<dbReference type="Gene3D" id="3.40.50.300">
    <property type="entry name" value="P-loop containing nucleotide triphosphate hydrolases"/>
    <property type="match status" value="1"/>
</dbReference>
<dbReference type="STRING" id="4113.M1BC80"/>
<name>M1BC80_SOLTU</name>
<keyword evidence="6" id="KW-0347">Helicase</keyword>
<dbReference type="FunFam" id="3.40.50.300:FF:001468">
    <property type="entry name" value="Probable RNA helicase SDE3"/>
    <property type="match status" value="1"/>
</dbReference>
<dbReference type="eggNOG" id="KOG1804">
    <property type="taxonomic scope" value="Eukaryota"/>
</dbReference>
<evidence type="ECO:0000259" key="9">
    <source>
        <dbReference type="Pfam" id="PF21634"/>
    </source>
</evidence>
<dbReference type="CDD" id="cd18038">
    <property type="entry name" value="DEXXQc_Helz-like"/>
    <property type="match status" value="1"/>
</dbReference>
<proteinExistence type="inferred from homology"/>
<evidence type="ECO:0000256" key="4">
    <source>
        <dbReference type="ARBA" id="ARBA00022741"/>
    </source>
</evidence>
<reference evidence="11" key="1">
    <citation type="journal article" date="2011" name="Nature">
        <title>Genome sequence and analysis of the tuber crop potato.</title>
        <authorList>
            <consortium name="The Potato Genome Sequencing Consortium"/>
        </authorList>
    </citation>
    <scope>NUCLEOTIDE SEQUENCE [LARGE SCALE GENOMIC DNA]</scope>
    <source>
        <strain evidence="11">cv. DM1-3 516 R44</strain>
    </source>
</reference>
<dbReference type="EnsemblPlants" id="PGSC0003DMT400041931">
    <property type="protein sequence ID" value="PGSC0003DMT400041931"/>
    <property type="gene ID" value="PGSC0003DMG400016265"/>
</dbReference>
<dbReference type="InterPro" id="IPR049080">
    <property type="entry name" value="MOV-10-like_beta-barrel"/>
</dbReference>
<dbReference type="SUPFAM" id="SSF52540">
    <property type="entry name" value="P-loop containing nucleoside triphosphate hydrolases"/>
    <property type="match status" value="1"/>
</dbReference>
<evidence type="ECO:0000256" key="1">
    <source>
        <dbReference type="ARBA" id="ARBA00004496"/>
    </source>
</evidence>
<dbReference type="Pfam" id="PF21634">
    <property type="entry name" value="MOV-10_beta-barrel"/>
    <property type="match status" value="1"/>
</dbReference>
<feature type="domain" description="DNA2/NAM7 helicase helicase" evidence="8">
    <location>
        <begin position="479"/>
        <end position="551"/>
    </location>
</feature>
<dbReference type="Gramene" id="PGSC0003DMT400041931">
    <property type="protein sequence ID" value="PGSC0003DMT400041931"/>
    <property type="gene ID" value="PGSC0003DMG400016265"/>
</dbReference>
<keyword evidence="11" id="KW-1185">Reference proteome</keyword>
<keyword evidence="4" id="KW-0547">Nucleotide-binding</keyword>
<sequence>MATIAYKSDDEYSTISYKGDIGFVDFDKYKSVYSYNPNEESDIVVISVPFPLIEGKPKSGFVGETVVDSITIENTTNETVELWSIKIYDSKPEDSFTLSLMKPPTACSDLQYVEEFMESFSLEDRMLQPGRPLTVWLTCKPKEIGLHTSAVHFNVGDDNIGRLVFVLAEDKVSQSLASSRPFHRNRRKKAPAVDVGFVGGSRPMRDSYSIFRHKLLSYPIPRDEDMRDYDMESVTMKRRGPHFLSLHVPGLAERRPSLVDGDHIFAKLATTYASEIITPYQGYIHRIEAEEVFLKFDKEFHDNHVGRNLYNVQFAFNRMGVRRLYQAIEATESLDGEILFPSVISSTRNIQAAVLAPLNSCMLNKEQTSAVEKILGCEGGAPYVIHGPPGTGKTRTLIEAIIQLHIMRKDARVLVCAPSNSAADHILEKLVSQQNVEVQEHEIFRLNALTRLLDDVNPSCLRFCNVEDNAFKCPLLRELRRYRVIISTYASAFLLYAQGIKRGHLSHIFLDKAGQASEPDTMIPLSHLLRKETVVVLAGDPRQLGPVVFSKDAERYGLGRSYMDVGVKF</sequence>
<dbReference type="PaxDb" id="4113-PGSC0003DMT400041931"/>
<evidence type="ECO:0000256" key="6">
    <source>
        <dbReference type="ARBA" id="ARBA00022806"/>
    </source>
</evidence>
<evidence type="ECO:0000313" key="10">
    <source>
        <dbReference type="EnsemblPlants" id="PGSC0003DMT400041931"/>
    </source>
</evidence>
<feature type="domain" description="Helicase MOV-10-like beta-barrel" evidence="9">
    <location>
        <begin position="229"/>
        <end position="314"/>
    </location>
</feature>
<evidence type="ECO:0000259" key="8">
    <source>
        <dbReference type="Pfam" id="PF13086"/>
    </source>
</evidence>
<evidence type="ECO:0000313" key="11">
    <source>
        <dbReference type="Proteomes" id="UP000011115"/>
    </source>
</evidence>
<dbReference type="InterPro" id="IPR026122">
    <property type="entry name" value="MOV-10/SDE3_DEXXQ/H-box"/>
</dbReference>
<dbReference type="GO" id="GO:0032574">
    <property type="term" value="F:5'-3' RNA helicase activity"/>
    <property type="evidence" value="ECO:0007669"/>
    <property type="project" value="InterPro"/>
</dbReference>
<accession>M1BC80</accession>
<dbReference type="HOGENOM" id="CLU_479321_0_0_1"/>
<dbReference type="GO" id="GO:0005737">
    <property type="term" value="C:cytoplasm"/>
    <property type="evidence" value="ECO:0007669"/>
    <property type="project" value="UniProtKB-SubCell"/>
</dbReference>
<evidence type="ECO:0000256" key="5">
    <source>
        <dbReference type="ARBA" id="ARBA00022801"/>
    </source>
</evidence>
<keyword evidence="5" id="KW-0378">Hydrolase</keyword>
<dbReference type="GO" id="GO:0005524">
    <property type="term" value="F:ATP binding"/>
    <property type="evidence" value="ECO:0007669"/>
    <property type="project" value="UniProtKB-KW"/>
</dbReference>
<comment type="similarity">
    <text evidence="2">Belongs to the DNA2/NAM7 helicase family. SDE3 subfamily.</text>
</comment>
<dbReference type="InterPro" id="IPR027417">
    <property type="entry name" value="P-loop_NTPase"/>
</dbReference>
<feature type="domain" description="DNA2/NAM7 helicase helicase" evidence="8">
    <location>
        <begin position="363"/>
        <end position="460"/>
    </location>
</feature>
<dbReference type="GO" id="GO:0003723">
    <property type="term" value="F:RNA binding"/>
    <property type="evidence" value="ECO:0007669"/>
    <property type="project" value="InterPro"/>
</dbReference>